<dbReference type="GO" id="GO:0000156">
    <property type="term" value="F:phosphorelay response regulator activity"/>
    <property type="evidence" value="ECO:0007669"/>
    <property type="project" value="TreeGrafter"/>
</dbReference>
<proteinExistence type="predicted"/>
<dbReference type="PROSITE" id="PS50109">
    <property type="entry name" value="HIS_KIN"/>
    <property type="match status" value="1"/>
</dbReference>
<reference evidence="10" key="1">
    <citation type="journal article" date="2019" name="Int. J. Syst. Evol. Microbiol.">
        <title>The Global Catalogue of Microorganisms (GCM) 10K type strain sequencing project: providing services to taxonomists for standard genome sequencing and annotation.</title>
        <authorList>
            <consortium name="The Broad Institute Genomics Platform"/>
            <consortium name="The Broad Institute Genome Sequencing Center for Infectious Disease"/>
            <person name="Wu L."/>
            <person name="Ma J."/>
        </authorList>
    </citation>
    <scope>NUCLEOTIDE SEQUENCE [LARGE SCALE GENOMIC DNA]</scope>
    <source>
        <strain evidence="10">NBRC 15640</strain>
    </source>
</reference>
<dbReference type="RefSeq" id="WP_126607091.1">
    <property type="nucleotide sequence ID" value="NZ_AP025144.1"/>
</dbReference>
<keyword evidence="3" id="KW-0808">Transferase</keyword>
<dbReference type="PANTHER" id="PTHR42878:SF7">
    <property type="entry name" value="SENSOR HISTIDINE KINASE GLRK"/>
    <property type="match status" value="1"/>
</dbReference>
<evidence type="ECO:0000256" key="7">
    <source>
        <dbReference type="ARBA" id="ARBA00023012"/>
    </source>
</evidence>
<evidence type="ECO:0000256" key="2">
    <source>
        <dbReference type="ARBA" id="ARBA00012438"/>
    </source>
</evidence>
<evidence type="ECO:0000256" key="5">
    <source>
        <dbReference type="ARBA" id="ARBA00022777"/>
    </source>
</evidence>
<dbReference type="GO" id="GO:0004673">
    <property type="term" value="F:protein histidine kinase activity"/>
    <property type="evidence" value="ECO:0007669"/>
    <property type="project" value="UniProtKB-EC"/>
</dbReference>
<protein>
    <recommendedName>
        <fullName evidence="2">histidine kinase</fullName>
        <ecNumber evidence="2">2.7.13.3</ecNumber>
    </recommendedName>
</protein>
<dbReference type="InterPro" id="IPR005467">
    <property type="entry name" value="His_kinase_dom"/>
</dbReference>
<comment type="caution">
    <text evidence="9">The sequence shown here is derived from an EMBL/GenBank/DDBJ whole genome shotgun (WGS) entry which is preliminary data.</text>
</comment>
<dbReference type="AlphaFoldDB" id="A0AAV5NKI1"/>
<evidence type="ECO:0000313" key="10">
    <source>
        <dbReference type="Proteomes" id="UP001156690"/>
    </source>
</evidence>
<evidence type="ECO:0000256" key="1">
    <source>
        <dbReference type="ARBA" id="ARBA00000085"/>
    </source>
</evidence>
<evidence type="ECO:0000313" key="9">
    <source>
        <dbReference type="EMBL" id="GLQ70703.1"/>
    </source>
</evidence>
<dbReference type="Pfam" id="PF02518">
    <property type="entry name" value="HATPase_c"/>
    <property type="match status" value="1"/>
</dbReference>
<evidence type="ECO:0000256" key="3">
    <source>
        <dbReference type="ARBA" id="ARBA00022679"/>
    </source>
</evidence>
<dbReference type="GO" id="GO:0005524">
    <property type="term" value="F:ATP binding"/>
    <property type="evidence" value="ECO:0007669"/>
    <property type="project" value="UniProtKB-KW"/>
</dbReference>
<dbReference type="SUPFAM" id="SSF55874">
    <property type="entry name" value="ATPase domain of HSP90 chaperone/DNA topoisomerase II/histidine kinase"/>
    <property type="match status" value="1"/>
</dbReference>
<feature type="domain" description="Histidine kinase" evidence="8">
    <location>
        <begin position="324"/>
        <end position="570"/>
    </location>
</feature>
<dbReference type="Gene3D" id="1.10.287.130">
    <property type="match status" value="1"/>
</dbReference>
<dbReference type="Gene3D" id="3.30.565.10">
    <property type="entry name" value="Histidine kinase-like ATPase, C-terminal domain"/>
    <property type="match status" value="1"/>
</dbReference>
<dbReference type="PRINTS" id="PR00344">
    <property type="entry name" value="BCTRLSENSOR"/>
</dbReference>
<dbReference type="PANTHER" id="PTHR42878">
    <property type="entry name" value="TWO-COMPONENT HISTIDINE KINASE"/>
    <property type="match status" value="1"/>
</dbReference>
<evidence type="ECO:0000256" key="6">
    <source>
        <dbReference type="ARBA" id="ARBA00022840"/>
    </source>
</evidence>
<keyword evidence="10" id="KW-1185">Reference proteome</keyword>
<dbReference type="GO" id="GO:0007234">
    <property type="term" value="P:osmosensory signaling via phosphorelay pathway"/>
    <property type="evidence" value="ECO:0007669"/>
    <property type="project" value="TreeGrafter"/>
</dbReference>
<gene>
    <name evidence="9" type="ORF">GCM10007932_00630</name>
</gene>
<name>A0AAV5NKI1_9VIBR</name>
<evidence type="ECO:0000259" key="8">
    <source>
        <dbReference type="PROSITE" id="PS50109"/>
    </source>
</evidence>
<keyword evidence="7" id="KW-0902">Two-component regulatory system</keyword>
<dbReference type="InterPro" id="IPR050351">
    <property type="entry name" value="BphY/WalK/GraS-like"/>
</dbReference>
<dbReference type="Proteomes" id="UP001156690">
    <property type="component" value="Unassembled WGS sequence"/>
</dbReference>
<dbReference type="EC" id="2.7.13.3" evidence="2"/>
<keyword evidence="6" id="KW-0067">ATP-binding</keyword>
<dbReference type="InterPro" id="IPR003594">
    <property type="entry name" value="HATPase_dom"/>
</dbReference>
<dbReference type="GO" id="GO:0030295">
    <property type="term" value="F:protein kinase activator activity"/>
    <property type="evidence" value="ECO:0007669"/>
    <property type="project" value="TreeGrafter"/>
</dbReference>
<evidence type="ECO:0000256" key="4">
    <source>
        <dbReference type="ARBA" id="ARBA00022741"/>
    </source>
</evidence>
<dbReference type="SMART" id="SM00387">
    <property type="entry name" value="HATPase_c"/>
    <property type="match status" value="1"/>
</dbReference>
<dbReference type="InterPro" id="IPR004358">
    <property type="entry name" value="Sig_transdc_His_kin-like_C"/>
</dbReference>
<keyword evidence="5" id="KW-0418">Kinase</keyword>
<dbReference type="InterPro" id="IPR036890">
    <property type="entry name" value="HATPase_C_sf"/>
</dbReference>
<sequence>MPIKILMSEMLKEPFARLYKSKEISAEFADLKQVVPSIRSLDPDIIVLHCSDNSFDDIYELTQHVRNTLNKLSATIWVVFDEGMKPSTSLPCIDHSFSLKNTPENELNMHFERAVQRHKAINDNQANINSRLTMLLRVGRSDITHSDDTLFVADIVSAIGQYCNAKISFLFDAPENSQPPNVYRLKQGILAELDDSLKVMLSKNIPLDGTLQHPVINREPSNAIQDLFSGAALLLFPICTYGKLKYTIVCIIDNQHPELINTANLKILEQVSTQLNSSFERRYAITETSHKYQEAQDSLSHIQSDNEDQIQSEKMHSLSSIAVGLLHEMNNPISSTLGNFEPLKQYIESILALLALHKQLFIEPNNEQKHEIVATFYEETDIAEVLDDIHAVIQDSEAGLLRVKDVLLSLRVFADKALDAKLTPFKLQSVFSDNDLYMKPEGIEVIKQIDESLVVVGNRNMVRKVLEVVFRNAIESIDNKGPQDNAKIEVATSSDNQFVRLSIKDNGTGIDEETLTKVFDPFYTNNGKKNASGLGLTIAQFVMQKLHGSIRIESELNEFTNVTLKIPKAQ</sequence>
<keyword evidence="4" id="KW-0547">Nucleotide-binding</keyword>
<dbReference type="EMBL" id="BSNX01000001">
    <property type="protein sequence ID" value="GLQ70703.1"/>
    <property type="molecule type" value="Genomic_DNA"/>
</dbReference>
<organism evidence="9 10">
    <name type="scientific">Vibrio penaeicida</name>
    <dbReference type="NCBI Taxonomy" id="104609"/>
    <lineage>
        <taxon>Bacteria</taxon>
        <taxon>Pseudomonadati</taxon>
        <taxon>Pseudomonadota</taxon>
        <taxon>Gammaproteobacteria</taxon>
        <taxon>Vibrionales</taxon>
        <taxon>Vibrionaceae</taxon>
        <taxon>Vibrio</taxon>
    </lineage>
</organism>
<comment type="catalytic activity">
    <reaction evidence="1">
        <text>ATP + protein L-histidine = ADP + protein N-phospho-L-histidine.</text>
        <dbReference type="EC" id="2.7.13.3"/>
    </reaction>
</comment>
<accession>A0AAV5NKI1</accession>